<gene>
    <name evidence="1" type="ORF">THAOC_16576</name>
</gene>
<organism evidence="1 2">
    <name type="scientific">Thalassiosira oceanica</name>
    <name type="common">Marine diatom</name>
    <dbReference type="NCBI Taxonomy" id="159749"/>
    <lineage>
        <taxon>Eukaryota</taxon>
        <taxon>Sar</taxon>
        <taxon>Stramenopiles</taxon>
        <taxon>Ochrophyta</taxon>
        <taxon>Bacillariophyta</taxon>
        <taxon>Coscinodiscophyceae</taxon>
        <taxon>Thalassiosirophycidae</taxon>
        <taxon>Thalassiosirales</taxon>
        <taxon>Thalassiosiraceae</taxon>
        <taxon>Thalassiosira</taxon>
    </lineage>
</organism>
<dbReference type="OrthoDB" id="45239at2759"/>
<feature type="non-terminal residue" evidence="1">
    <location>
        <position position="347"/>
    </location>
</feature>
<dbReference type="Proteomes" id="UP000266841">
    <property type="component" value="Unassembled WGS sequence"/>
</dbReference>
<reference evidence="1 2" key="1">
    <citation type="journal article" date="2012" name="Genome Biol.">
        <title>Genome and low-iron response of an oceanic diatom adapted to chronic iron limitation.</title>
        <authorList>
            <person name="Lommer M."/>
            <person name="Specht M."/>
            <person name="Roy A.S."/>
            <person name="Kraemer L."/>
            <person name="Andreson R."/>
            <person name="Gutowska M.A."/>
            <person name="Wolf J."/>
            <person name="Bergner S.V."/>
            <person name="Schilhabel M.B."/>
            <person name="Klostermeier U.C."/>
            <person name="Beiko R.G."/>
            <person name="Rosenstiel P."/>
            <person name="Hippler M."/>
            <person name="Laroche J."/>
        </authorList>
    </citation>
    <scope>NUCLEOTIDE SEQUENCE [LARGE SCALE GENOMIC DNA]</scope>
    <source>
        <strain evidence="1 2">CCMP1005</strain>
    </source>
</reference>
<name>K0SX53_THAOC</name>
<keyword evidence="2" id="KW-1185">Reference proteome</keyword>
<dbReference type="eggNOG" id="ENOG502SJW8">
    <property type="taxonomic scope" value="Eukaryota"/>
</dbReference>
<evidence type="ECO:0000313" key="2">
    <source>
        <dbReference type="Proteomes" id="UP000266841"/>
    </source>
</evidence>
<proteinExistence type="predicted"/>
<dbReference type="EMBL" id="AGNL01018613">
    <property type="protein sequence ID" value="EJK62797.1"/>
    <property type="molecule type" value="Genomic_DNA"/>
</dbReference>
<evidence type="ECO:0000313" key="1">
    <source>
        <dbReference type="EMBL" id="EJK62797.1"/>
    </source>
</evidence>
<comment type="caution">
    <text evidence="1">The sequence shown here is derived from an EMBL/GenBank/DDBJ whole genome shotgun (WGS) entry which is preliminary data.</text>
</comment>
<accession>K0SX53</accession>
<dbReference type="OMA" id="WNEVEGW"/>
<dbReference type="AlphaFoldDB" id="K0SX53"/>
<protein>
    <submittedName>
        <fullName evidence="1">Uncharacterized protein</fullName>
    </submittedName>
</protein>
<sequence length="347" mass="37751">MSDDGCCYGHVVQAAGVDDLVGAIGCCGMILVGGSKDQNIAVGSEREMDDSGPLYILARGSFRFQVTEIVKSFPYPIALVDELLDNDVDATGLHDIGDGDDIYDTMDPKDLVRQILRAVDEILKVQLEEATKPSTPLERSLVPAELAEQRQIDAEERIAVLQTFMSSLLDIASDEGERLYAVAMMAGELANLPSDVRVQMITTQNGTERLRLVLRELASILSLDSARRMAKSLSLGNGSDQVPTDAASLMEAEDAKKELQVGSPSLPVWASQIKKGIGIEYWWDETVGWSVGTVVEDPVKVIDELIITVTFDDDGSTHRLPLKGDEKARWRPPQGSTGFLIDSIISV</sequence>